<evidence type="ECO:0000259" key="2">
    <source>
        <dbReference type="Pfam" id="PF00582"/>
    </source>
</evidence>
<keyword evidence="4" id="KW-1185">Reference proteome</keyword>
<dbReference type="PRINTS" id="PR01438">
    <property type="entry name" value="UNVRSLSTRESS"/>
</dbReference>
<comment type="caution">
    <text evidence="3">The sequence shown here is derived from an EMBL/GenBank/DDBJ whole genome shotgun (WGS) entry which is preliminary data.</text>
</comment>
<evidence type="ECO:0000256" key="1">
    <source>
        <dbReference type="ARBA" id="ARBA00008791"/>
    </source>
</evidence>
<dbReference type="CDD" id="cd00293">
    <property type="entry name" value="USP-like"/>
    <property type="match status" value="1"/>
</dbReference>
<comment type="similarity">
    <text evidence="1">Belongs to the universal stress protein A family.</text>
</comment>
<evidence type="ECO:0000313" key="3">
    <source>
        <dbReference type="EMBL" id="NDK90640.1"/>
    </source>
</evidence>
<dbReference type="Pfam" id="PF00582">
    <property type="entry name" value="Usp"/>
    <property type="match status" value="1"/>
</dbReference>
<dbReference type="AlphaFoldDB" id="A0A7K3LR11"/>
<dbReference type="SUPFAM" id="SSF52402">
    <property type="entry name" value="Adenine nucleotide alpha hydrolases-like"/>
    <property type="match status" value="1"/>
</dbReference>
<feature type="domain" description="UspA" evidence="2">
    <location>
        <begin position="4"/>
        <end position="145"/>
    </location>
</feature>
<evidence type="ECO:0000313" key="4">
    <source>
        <dbReference type="Proteomes" id="UP000466307"/>
    </source>
</evidence>
<gene>
    <name evidence="3" type="ORF">GYA93_13775</name>
</gene>
<reference evidence="3 4" key="1">
    <citation type="submission" date="2020-01" db="EMBL/GenBank/DDBJ databases">
        <title>Investigation of new actinobacteria for the biodesulphurisation of diesel fuel.</title>
        <authorList>
            <person name="Athi Narayanan S.M."/>
        </authorList>
    </citation>
    <scope>NUCLEOTIDE SEQUENCE [LARGE SCALE GENOMIC DNA]</scope>
    <source>
        <strain evidence="3 4">213E</strain>
    </source>
</reference>
<organism evidence="3 4">
    <name type="scientific">Gordonia desulfuricans</name>
    <dbReference type="NCBI Taxonomy" id="89051"/>
    <lineage>
        <taxon>Bacteria</taxon>
        <taxon>Bacillati</taxon>
        <taxon>Actinomycetota</taxon>
        <taxon>Actinomycetes</taxon>
        <taxon>Mycobacteriales</taxon>
        <taxon>Gordoniaceae</taxon>
        <taxon>Gordonia</taxon>
    </lineage>
</organism>
<dbReference type="Proteomes" id="UP000466307">
    <property type="component" value="Unassembled WGS sequence"/>
</dbReference>
<accession>A0A7K3LR11</accession>
<dbReference type="RefSeq" id="WP_059036742.1">
    <property type="nucleotide sequence ID" value="NZ_JAADZU010000043.1"/>
</dbReference>
<dbReference type="PANTHER" id="PTHR46268:SF6">
    <property type="entry name" value="UNIVERSAL STRESS PROTEIN UP12"/>
    <property type="match status" value="1"/>
</dbReference>
<dbReference type="InterPro" id="IPR006015">
    <property type="entry name" value="Universal_stress_UspA"/>
</dbReference>
<sequence>MSAYTTIVVGTDGSESSMKAVDRAGALAGESTTLVIACAYFPNDRAPGEVADVLKDEAYQVTGSSPTEEILRSAKERALSAGAKLVVQRAIKGAPVDALLQLVTDTQADLLVIGNRGLNSIAGRLLGSVPADAARKSTSDVLIVHTT</sequence>
<proteinExistence type="inferred from homology"/>
<name>A0A7K3LR11_9ACTN</name>
<dbReference type="InterPro" id="IPR006016">
    <property type="entry name" value="UspA"/>
</dbReference>
<dbReference type="PANTHER" id="PTHR46268">
    <property type="entry name" value="STRESS RESPONSE PROTEIN NHAX"/>
    <property type="match status" value="1"/>
</dbReference>
<dbReference type="InterPro" id="IPR014729">
    <property type="entry name" value="Rossmann-like_a/b/a_fold"/>
</dbReference>
<dbReference type="EMBL" id="JAADZU010000043">
    <property type="protein sequence ID" value="NDK90640.1"/>
    <property type="molecule type" value="Genomic_DNA"/>
</dbReference>
<dbReference type="Gene3D" id="3.40.50.620">
    <property type="entry name" value="HUPs"/>
    <property type="match status" value="1"/>
</dbReference>
<protein>
    <submittedName>
        <fullName evidence="3">Universal stress protein</fullName>
    </submittedName>
</protein>